<evidence type="ECO:0000313" key="3">
    <source>
        <dbReference type="Proteomes" id="UP000801492"/>
    </source>
</evidence>
<evidence type="ECO:0000313" key="2">
    <source>
        <dbReference type="EMBL" id="KAF2902786.1"/>
    </source>
</evidence>
<dbReference type="OrthoDB" id="97058at2759"/>
<dbReference type="EMBL" id="VTPC01001189">
    <property type="protein sequence ID" value="KAF2902786.1"/>
    <property type="molecule type" value="Genomic_DNA"/>
</dbReference>
<sequence length="291" mass="33554">MSLPEKYKHFTSSWESVFEDKQILEELTSRLLIEEERAKPFEGDTSLVSTSKVNGTNQKGGGKNTVKCNFCRKPGDEFWNDNGNIDSIGLNSDVAKSGPIVTVNNKTNVLGRIINFADESDQEKIDNKILRPRRKETNSWYGKYQTKWSKIPSQHSRTLAHSIIFVLLRFQRPARQNQLSSPLELWQLLLPDSVLEEIVDFTNKKVETARRENKRFKRSRSFRTLLTPTFVKDIVLLEIKAFVGCLYLQGIYKFGHKDTWSLWAINGRGRLVFRNTMSLAKFSFLLACLLI</sequence>
<dbReference type="Pfam" id="PF13843">
    <property type="entry name" value="DDE_Tnp_1_7"/>
    <property type="match status" value="1"/>
</dbReference>
<dbReference type="Proteomes" id="UP000801492">
    <property type="component" value="Unassembled WGS sequence"/>
</dbReference>
<protein>
    <recommendedName>
        <fullName evidence="1">PiggyBac transposable element-derived protein domain-containing protein</fullName>
    </recommendedName>
</protein>
<name>A0A8K0DEQ2_IGNLU</name>
<keyword evidence="3" id="KW-1185">Reference proteome</keyword>
<gene>
    <name evidence="2" type="ORF">ILUMI_03402</name>
</gene>
<feature type="domain" description="PiggyBac transposable element-derived protein" evidence="1">
    <location>
        <begin position="181"/>
        <end position="289"/>
    </location>
</feature>
<dbReference type="PANTHER" id="PTHR46599:SF3">
    <property type="entry name" value="PIGGYBAC TRANSPOSABLE ELEMENT-DERIVED PROTEIN 4"/>
    <property type="match status" value="1"/>
</dbReference>
<dbReference type="PANTHER" id="PTHR46599">
    <property type="entry name" value="PIGGYBAC TRANSPOSABLE ELEMENT-DERIVED PROTEIN 4"/>
    <property type="match status" value="1"/>
</dbReference>
<proteinExistence type="predicted"/>
<dbReference type="InterPro" id="IPR029526">
    <property type="entry name" value="PGBD"/>
</dbReference>
<dbReference type="AlphaFoldDB" id="A0A8K0DEQ2"/>
<reference evidence="2" key="1">
    <citation type="submission" date="2019-08" db="EMBL/GenBank/DDBJ databases">
        <title>The genome of the North American firefly Photinus pyralis.</title>
        <authorList>
            <consortium name="Photinus pyralis genome working group"/>
            <person name="Fallon T.R."/>
            <person name="Sander Lower S.E."/>
            <person name="Weng J.-K."/>
        </authorList>
    </citation>
    <scope>NUCLEOTIDE SEQUENCE</scope>
    <source>
        <strain evidence="2">TRF0915ILg1</strain>
        <tissue evidence="2">Whole body</tissue>
    </source>
</reference>
<accession>A0A8K0DEQ2</accession>
<organism evidence="2 3">
    <name type="scientific">Ignelater luminosus</name>
    <name type="common">Cucubano</name>
    <name type="synonym">Pyrophorus luminosus</name>
    <dbReference type="NCBI Taxonomy" id="2038154"/>
    <lineage>
        <taxon>Eukaryota</taxon>
        <taxon>Metazoa</taxon>
        <taxon>Ecdysozoa</taxon>
        <taxon>Arthropoda</taxon>
        <taxon>Hexapoda</taxon>
        <taxon>Insecta</taxon>
        <taxon>Pterygota</taxon>
        <taxon>Neoptera</taxon>
        <taxon>Endopterygota</taxon>
        <taxon>Coleoptera</taxon>
        <taxon>Polyphaga</taxon>
        <taxon>Elateriformia</taxon>
        <taxon>Elateroidea</taxon>
        <taxon>Elateridae</taxon>
        <taxon>Agrypninae</taxon>
        <taxon>Pyrophorini</taxon>
        <taxon>Ignelater</taxon>
    </lineage>
</organism>
<evidence type="ECO:0000259" key="1">
    <source>
        <dbReference type="Pfam" id="PF13843"/>
    </source>
</evidence>
<comment type="caution">
    <text evidence="2">The sequence shown here is derived from an EMBL/GenBank/DDBJ whole genome shotgun (WGS) entry which is preliminary data.</text>
</comment>